<name>A0A518BMM3_9BACT</name>
<evidence type="ECO:0000313" key="2">
    <source>
        <dbReference type="Proteomes" id="UP000316921"/>
    </source>
</evidence>
<protein>
    <submittedName>
        <fullName evidence="1">Uncharacterized protein</fullName>
    </submittedName>
</protein>
<proteinExistence type="predicted"/>
<sequence length="202" mass="23299">MEMQRISLGPDERRSLKVEAVGGRVYADRVSTSLAILLVALREGRGDYFPVLDEMDFLEGIGKSSMTKEPKPFRHPLLQRFWHKHYSSARHIPRNICLRWGLNRGGNQALDQALAAIAKEHGEDPVMWTRVLAHRLTVGGYEDRAWRRRLTGEWILYAVHKERNHYLTLGTHEEGRDPEALLARLRQQCAAEWPFLFEECAG</sequence>
<dbReference type="Proteomes" id="UP000316921">
    <property type="component" value="Chromosome"/>
</dbReference>
<reference evidence="1 2" key="1">
    <citation type="submission" date="2019-02" db="EMBL/GenBank/DDBJ databases">
        <title>Deep-cultivation of Planctomycetes and their phenomic and genomic characterization uncovers novel biology.</title>
        <authorList>
            <person name="Wiegand S."/>
            <person name="Jogler M."/>
            <person name="Boedeker C."/>
            <person name="Pinto D."/>
            <person name="Vollmers J."/>
            <person name="Rivas-Marin E."/>
            <person name="Kohn T."/>
            <person name="Peeters S.H."/>
            <person name="Heuer A."/>
            <person name="Rast P."/>
            <person name="Oberbeckmann S."/>
            <person name="Bunk B."/>
            <person name="Jeske O."/>
            <person name="Meyerdierks A."/>
            <person name="Storesund J.E."/>
            <person name="Kallscheuer N."/>
            <person name="Luecker S."/>
            <person name="Lage O.M."/>
            <person name="Pohl T."/>
            <person name="Merkel B.J."/>
            <person name="Hornburger P."/>
            <person name="Mueller R.-W."/>
            <person name="Bruemmer F."/>
            <person name="Labrenz M."/>
            <person name="Spormann A.M."/>
            <person name="Op den Camp H."/>
            <person name="Overmann J."/>
            <person name="Amann R."/>
            <person name="Jetten M.S.M."/>
            <person name="Mascher T."/>
            <person name="Medema M.H."/>
            <person name="Devos D.P."/>
            <person name="Kaster A.-K."/>
            <person name="Ovreas L."/>
            <person name="Rohde M."/>
            <person name="Galperin M.Y."/>
            <person name="Jogler C."/>
        </authorList>
    </citation>
    <scope>NUCLEOTIDE SEQUENCE [LARGE SCALE GENOMIC DNA]</scope>
    <source>
        <strain evidence="1 2">Pla133</strain>
    </source>
</reference>
<organism evidence="1 2">
    <name type="scientific">Engelhardtia mirabilis</name>
    <dbReference type="NCBI Taxonomy" id="2528011"/>
    <lineage>
        <taxon>Bacteria</taxon>
        <taxon>Pseudomonadati</taxon>
        <taxon>Planctomycetota</taxon>
        <taxon>Planctomycetia</taxon>
        <taxon>Planctomycetia incertae sedis</taxon>
        <taxon>Engelhardtia</taxon>
    </lineage>
</organism>
<keyword evidence="2" id="KW-1185">Reference proteome</keyword>
<dbReference type="RefSeq" id="WP_145066997.1">
    <property type="nucleotide sequence ID" value="NZ_CP036287.1"/>
</dbReference>
<gene>
    <name evidence="1" type="ORF">Pla133_32870</name>
</gene>
<dbReference type="AlphaFoldDB" id="A0A518BMM3"/>
<dbReference type="EMBL" id="CP036287">
    <property type="protein sequence ID" value="QDU68193.1"/>
    <property type="molecule type" value="Genomic_DNA"/>
</dbReference>
<dbReference type="KEGG" id="pbap:Pla133_32870"/>
<evidence type="ECO:0000313" key="1">
    <source>
        <dbReference type="EMBL" id="QDU68193.1"/>
    </source>
</evidence>
<accession>A0A518BMM3</accession>